<dbReference type="AlphaFoldDB" id="A0A4U8UL03"/>
<gene>
    <name evidence="2" type="ORF">L596_001420</name>
</gene>
<sequence>MVKTSVIPSGTVSVSGNIKSGLVAKGTKAMCPKAQESMLHFKKKNSPGKYNRGHLWKASKSQLKRSETTKKATLRNMLKSGQLDLPLDSVSEPSNSECKPSGSSMETGNIPSAISAIGSSANHQWQPSKTTVCNGMLGQSSNRKDDSKDVEGRRQPTKIHPERHAAKSDSVGSKSMKPGQIPDNDSEWNSNFRESDYLCSTIPAIGSTTNHQWTPRKAAVSPDTNMNGMLEDVDDRLHDDTSEDVIDQRIELDSCDYYASINDSEWTSEDDFDDSDDEPMTPMRLSPIWERCEQEDSAEEESEDETLSVMEYLRGRQYKKYLPKKDKPVQATIEPVRAQVKVMKPAEPLSSVCLNMTKWSKR</sequence>
<protein>
    <submittedName>
        <fullName evidence="2">Uncharacterized protein</fullName>
    </submittedName>
</protein>
<evidence type="ECO:0000256" key="1">
    <source>
        <dbReference type="SAM" id="MobiDB-lite"/>
    </source>
</evidence>
<feature type="region of interest" description="Disordered" evidence="1">
    <location>
        <begin position="82"/>
        <end position="187"/>
    </location>
</feature>
<reference evidence="2 3" key="2">
    <citation type="journal article" date="2019" name="G3 (Bethesda)">
        <title>Hybrid Assembly of the Genome of the Entomopathogenic Nematode Steinernema carpocapsae Identifies the X-Chromosome.</title>
        <authorList>
            <person name="Serra L."/>
            <person name="Macchietto M."/>
            <person name="Macias-Munoz A."/>
            <person name="McGill C.J."/>
            <person name="Rodriguez I.M."/>
            <person name="Rodriguez B."/>
            <person name="Murad R."/>
            <person name="Mortazavi A."/>
        </authorList>
    </citation>
    <scope>NUCLEOTIDE SEQUENCE [LARGE SCALE GENOMIC DNA]</scope>
    <source>
        <strain evidence="2 3">ALL</strain>
    </source>
</reference>
<accession>A0A4U8UL03</accession>
<proteinExistence type="predicted"/>
<evidence type="ECO:0000313" key="3">
    <source>
        <dbReference type="Proteomes" id="UP000298663"/>
    </source>
</evidence>
<feature type="compositionally biased region" description="Polar residues" evidence="1">
    <location>
        <begin position="91"/>
        <end position="109"/>
    </location>
</feature>
<feature type="compositionally biased region" description="Low complexity" evidence="1">
    <location>
        <begin position="110"/>
        <end position="121"/>
    </location>
</feature>
<comment type="caution">
    <text evidence="2">The sequence shown here is derived from an EMBL/GenBank/DDBJ whole genome shotgun (WGS) entry which is preliminary data.</text>
</comment>
<feature type="compositionally biased region" description="Basic and acidic residues" evidence="1">
    <location>
        <begin position="142"/>
        <end position="167"/>
    </location>
</feature>
<feature type="compositionally biased region" description="Polar residues" evidence="1">
    <location>
        <begin position="122"/>
        <end position="141"/>
    </location>
</feature>
<keyword evidence="3" id="KW-1185">Reference proteome</keyword>
<reference evidence="2 3" key="1">
    <citation type="journal article" date="2015" name="Genome Biol.">
        <title>Comparative genomics of Steinernema reveals deeply conserved gene regulatory networks.</title>
        <authorList>
            <person name="Dillman A.R."/>
            <person name="Macchietto M."/>
            <person name="Porter C.F."/>
            <person name="Rogers A."/>
            <person name="Williams B."/>
            <person name="Antoshechkin I."/>
            <person name="Lee M.M."/>
            <person name="Goodwin Z."/>
            <person name="Lu X."/>
            <person name="Lewis E.E."/>
            <person name="Goodrich-Blair H."/>
            <person name="Stock S.P."/>
            <person name="Adams B.J."/>
            <person name="Sternberg P.W."/>
            <person name="Mortazavi A."/>
        </authorList>
    </citation>
    <scope>NUCLEOTIDE SEQUENCE [LARGE SCALE GENOMIC DNA]</scope>
    <source>
        <strain evidence="2 3">ALL</strain>
    </source>
</reference>
<dbReference type="EMBL" id="AZBU02000001">
    <property type="protein sequence ID" value="TMS33710.1"/>
    <property type="molecule type" value="Genomic_DNA"/>
</dbReference>
<name>A0A4U8UL03_STECR</name>
<evidence type="ECO:0000313" key="2">
    <source>
        <dbReference type="EMBL" id="TMS33710.1"/>
    </source>
</evidence>
<organism evidence="2 3">
    <name type="scientific">Steinernema carpocapsae</name>
    <name type="common">Entomopathogenic nematode</name>
    <dbReference type="NCBI Taxonomy" id="34508"/>
    <lineage>
        <taxon>Eukaryota</taxon>
        <taxon>Metazoa</taxon>
        <taxon>Ecdysozoa</taxon>
        <taxon>Nematoda</taxon>
        <taxon>Chromadorea</taxon>
        <taxon>Rhabditida</taxon>
        <taxon>Tylenchina</taxon>
        <taxon>Panagrolaimomorpha</taxon>
        <taxon>Strongyloidoidea</taxon>
        <taxon>Steinernematidae</taxon>
        <taxon>Steinernema</taxon>
    </lineage>
</organism>
<dbReference type="Proteomes" id="UP000298663">
    <property type="component" value="Unassembled WGS sequence"/>
</dbReference>